<dbReference type="AlphaFoldDB" id="A0A8S9R549"/>
<dbReference type="EMBL" id="QGKX02000996">
    <property type="protein sequence ID" value="KAF3556631.1"/>
    <property type="molecule type" value="Genomic_DNA"/>
</dbReference>
<name>A0A8S9R549_BRACR</name>
<comment type="caution">
    <text evidence="1">The sequence shown here is derived from an EMBL/GenBank/DDBJ whole genome shotgun (WGS) entry which is preliminary data.</text>
</comment>
<evidence type="ECO:0000313" key="2">
    <source>
        <dbReference type="Proteomes" id="UP000712600"/>
    </source>
</evidence>
<protein>
    <submittedName>
        <fullName evidence="1">Uncharacterized protein</fullName>
    </submittedName>
</protein>
<dbReference type="Proteomes" id="UP000712600">
    <property type="component" value="Unassembled WGS sequence"/>
</dbReference>
<sequence>MLVAPLPLHLQAHHPGYPQNFVFFRIVFKLLSFLAAFTLKKSDGKESEGKVIWCKTLELESEKISLPSKVPKAAWKDVKLVCVDLPSQESRCDYFVPYDIGDAWKNTFVAAECSSGMIKLHVATGAGHR</sequence>
<evidence type="ECO:0000313" key="1">
    <source>
        <dbReference type="EMBL" id="KAF3556631.1"/>
    </source>
</evidence>
<accession>A0A8S9R549</accession>
<proteinExistence type="predicted"/>
<organism evidence="1 2">
    <name type="scientific">Brassica cretica</name>
    <name type="common">Mustard</name>
    <dbReference type="NCBI Taxonomy" id="69181"/>
    <lineage>
        <taxon>Eukaryota</taxon>
        <taxon>Viridiplantae</taxon>
        <taxon>Streptophyta</taxon>
        <taxon>Embryophyta</taxon>
        <taxon>Tracheophyta</taxon>
        <taxon>Spermatophyta</taxon>
        <taxon>Magnoliopsida</taxon>
        <taxon>eudicotyledons</taxon>
        <taxon>Gunneridae</taxon>
        <taxon>Pentapetalae</taxon>
        <taxon>rosids</taxon>
        <taxon>malvids</taxon>
        <taxon>Brassicales</taxon>
        <taxon>Brassicaceae</taxon>
        <taxon>Brassiceae</taxon>
        <taxon>Brassica</taxon>
    </lineage>
</organism>
<gene>
    <name evidence="1" type="ORF">F2Q69_00014266</name>
</gene>
<reference evidence="1" key="1">
    <citation type="submission" date="2019-12" db="EMBL/GenBank/DDBJ databases">
        <title>Genome sequencing and annotation of Brassica cretica.</title>
        <authorList>
            <person name="Studholme D.J."/>
            <person name="Sarris P."/>
        </authorList>
    </citation>
    <scope>NUCLEOTIDE SEQUENCE</scope>
    <source>
        <strain evidence="1">PFS-109/04</strain>
        <tissue evidence="1">Leaf</tissue>
    </source>
</reference>